<accession>A0A4Y1ZAG9</accession>
<organism evidence="1 2">
    <name type="scientific">Sporolactobacillus inulinus</name>
    <dbReference type="NCBI Taxonomy" id="2078"/>
    <lineage>
        <taxon>Bacteria</taxon>
        <taxon>Bacillati</taxon>
        <taxon>Bacillota</taxon>
        <taxon>Bacilli</taxon>
        <taxon>Bacillales</taxon>
        <taxon>Sporolactobacillaceae</taxon>
        <taxon>Sporolactobacillus</taxon>
    </lineage>
</organism>
<evidence type="ECO:0000313" key="1">
    <source>
        <dbReference type="EMBL" id="GAY76056.1"/>
    </source>
</evidence>
<dbReference type="Proteomes" id="UP000319716">
    <property type="component" value="Unassembled WGS sequence"/>
</dbReference>
<dbReference type="AlphaFoldDB" id="A0A4Y1ZAG9"/>
<reference evidence="1 2" key="1">
    <citation type="submission" date="2017-11" db="EMBL/GenBank/DDBJ databases">
        <title>Draft Genome Sequence of Sporolactobacillus inulinus NBRC 111894 Isolated from Koso, a Japanese Sugar-Vegetable Fermented Beverage.</title>
        <authorList>
            <person name="Chiou T.Y."/>
            <person name="Oshima K."/>
            <person name="Suda W."/>
            <person name="Hattori M."/>
            <person name="Takahashi T."/>
        </authorList>
    </citation>
    <scope>NUCLEOTIDE SEQUENCE [LARGE SCALE GENOMIC DNA]</scope>
    <source>
        <strain evidence="1 2">NBRC111894</strain>
    </source>
</reference>
<sequence>MYHDQIVNSPSLLIVIDETSSQACLLHHSGRTVLILRGVCVRFK</sequence>
<evidence type="ECO:0000313" key="2">
    <source>
        <dbReference type="Proteomes" id="UP000319716"/>
    </source>
</evidence>
<comment type="caution">
    <text evidence="1">The sequence shown here is derived from an EMBL/GenBank/DDBJ whole genome shotgun (WGS) entry which is preliminary data.</text>
</comment>
<proteinExistence type="predicted"/>
<gene>
    <name evidence="1" type="ORF">NBRC111894_1610</name>
</gene>
<protein>
    <submittedName>
        <fullName evidence="1">Uncharacterized protein</fullName>
    </submittedName>
</protein>
<dbReference type="EMBL" id="BEXB01000010">
    <property type="protein sequence ID" value="GAY76056.1"/>
    <property type="molecule type" value="Genomic_DNA"/>
</dbReference>
<name>A0A4Y1ZAG9_9BACL</name>